<evidence type="ECO:0000313" key="1">
    <source>
        <dbReference type="EMBL" id="EKY28439.1"/>
    </source>
</evidence>
<protein>
    <submittedName>
        <fullName evidence="1">Uncharacterized protein</fullName>
    </submittedName>
</protein>
<reference evidence="1 2" key="1">
    <citation type="submission" date="2012-05" db="EMBL/GenBank/DDBJ databases">
        <authorList>
            <person name="Weinstock G."/>
            <person name="Sodergren E."/>
            <person name="Lobos E.A."/>
            <person name="Fulton L."/>
            <person name="Fulton R."/>
            <person name="Courtney L."/>
            <person name="Fronick C."/>
            <person name="O'Laughlin M."/>
            <person name="Godfrey J."/>
            <person name="Wilson R.M."/>
            <person name="Miner T."/>
            <person name="Farmer C."/>
            <person name="Delehaunty K."/>
            <person name="Cordes M."/>
            <person name="Minx P."/>
            <person name="Tomlinson C."/>
            <person name="Chen J."/>
            <person name="Wollam A."/>
            <person name="Pepin K.H."/>
            <person name="Bhonagiri V."/>
            <person name="Zhang X."/>
            <person name="Suruliraj S."/>
            <person name="Warren W."/>
            <person name="Mitreva M."/>
            <person name="Mardis E.R."/>
            <person name="Wilson R.K."/>
        </authorList>
    </citation>
    <scope>NUCLEOTIDE SEQUENCE [LARGE SCALE GENOMIC DNA]</scope>
    <source>
        <strain evidence="1 2">DSM 1785</strain>
    </source>
</reference>
<dbReference type="AlphaFoldDB" id="L1QKB9"/>
<organism evidence="1 2">
    <name type="scientific">Clostridium celatum DSM 1785</name>
    <dbReference type="NCBI Taxonomy" id="545697"/>
    <lineage>
        <taxon>Bacteria</taxon>
        <taxon>Bacillati</taxon>
        <taxon>Bacillota</taxon>
        <taxon>Clostridia</taxon>
        <taxon>Eubacteriales</taxon>
        <taxon>Clostridiaceae</taxon>
        <taxon>Clostridium</taxon>
    </lineage>
</organism>
<keyword evidence="2" id="KW-1185">Reference proteome</keyword>
<comment type="caution">
    <text evidence="1">The sequence shown here is derived from an EMBL/GenBank/DDBJ whole genome shotgun (WGS) entry which is preliminary data.</text>
</comment>
<sequence length="71" mass="8350">MDREIFDLMTKMYNEMQNGFLAVNSRLDKMECEVSKTNMVIENEIKPRIEALFDGYKQNAEAITNLEEKVK</sequence>
<dbReference type="EMBL" id="AMEZ01000024">
    <property type="protein sequence ID" value="EKY28439.1"/>
    <property type="molecule type" value="Genomic_DNA"/>
</dbReference>
<evidence type="ECO:0000313" key="2">
    <source>
        <dbReference type="Proteomes" id="UP000010420"/>
    </source>
</evidence>
<dbReference type="RefSeq" id="WP_005211244.1">
    <property type="nucleotide sequence ID" value="NZ_KB291616.1"/>
</dbReference>
<gene>
    <name evidence="1" type="ORF">HMPREF0216_00790</name>
</gene>
<dbReference type="STRING" id="545697.HMPREF0216_00790"/>
<name>L1QKB9_9CLOT</name>
<proteinExistence type="predicted"/>
<dbReference type="OrthoDB" id="1707934at2"/>
<dbReference type="PATRIC" id="fig|545697.3.peg.777"/>
<dbReference type="eggNOG" id="ENOG5030JGN">
    <property type="taxonomic scope" value="Bacteria"/>
</dbReference>
<dbReference type="Proteomes" id="UP000010420">
    <property type="component" value="Unassembled WGS sequence"/>
</dbReference>
<dbReference type="HOGENOM" id="CLU_156447_1_0_9"/>
<accession>L1QKB9</accession>